<name>A0A0F5K240_9BURK</name>
<dbReference type="Pfam" id="PF03631">
    <property type="entry name" value="Virul_fac_BrkB"/>
    <property type="match status" value="1"/>
</dbReference>
<evidence type="ECO:0000313" key="8">
    <source>
        <dbReference type="Proteomes" id="UP000033618"/>
    </source>
</evidence>
<evidence type="ECO:0000256" key="4">
    <source>
        <dbReference type="ARBA" id="ARBA00022989"/>
    </source>
</evidence>
<dbReference type="STRING" id="28092.WM40_09520"/>
<keyword evidence="3 6" id="KW-0812">Transmembrane</keyword>
<evidence type="ECO:0000256" key="6">
    <source>
        <dbReference type="SAM" id="Phobius"/>
    </source>
</evidence>
<dbReference type="EMBL" id="LAQU01000007">
    <property type="protein sequence ID" value="KKB63954.1"/>
    <property type="molecule type" value="Genomic_DNA"/>
</dbReference>
<comment type="subcellular location">
    <subcellularLocation>
        <location evidence="1">Cell membrane</location>
        <topology evidence="1">Multi-pass membrane protein</topology>
    </subcellularLocation>
</comment>
<keyword evidence="2" id="KW-1003">Cell membrane</keyword>
<dbReference type="Proteomes" id="UP000033618">
    <property type="component" value="Unassembled WGS sequence"/>
</dbReference>
<gene>
    <name evidence="7" type="ORF">WM40_09520</name>
</gene>
<evidence type="ECO:0000256" key="5">
    <source>
        <dbReference type="ARBA" id="ARBA00023136"/>
    </source>
</evidence>
<reference evidence="7 8" key="1">
    <citation type="submission" date="2015-03" db="EMBL/GenBank/DDBJ databases">
        <title>Draft Genome Sequence of Burkholderia andropogonis type strain ICMP2807, isolated from Sorghum bicolor.</title>
        <authorList>
            <person name="Lopes-Santos L."/>
            <person name="Castro D.B."/>
            <person name="Ottoboni L.M."/>
            <person name="Park D."/>
            <person name="Weirc B.S."/>
            <person name="Destefano S.A."/>
        </authorList>
    </citation>
    <scope>NUCLEOTIDE SEQUENCE [LARGE SCALE GENOMIC DNA]</scope>
    <source>
        <strain evidence="7 8">ICMP2807</strain>
    </source>
</reference>
<comment type="caution">
    <text evidence="7">The sequence shown here is derived from an EMBL/GenBank/DDBJ whole genome shotgun (WGS) entry which is preliminary data.</text>
</comment>
<feature type="transmembrane region" description="Helical" evidence="6">
    <location>
        <begin position="23"/>
        <end position="46"/>
    </location>
</feature>
<keyword evidence="5 6" id="KW-0472">Membrane</keyword>
<proteinExistence type="predicted"/>
<protein>
    <submittedName>
        <fullName evidence="7">Uncharacterized protein</fullName>
    </submittedName>
</protein>
<feature type="transmembrane region" description="Helical" evidence="6">
    <location>
        <begin position="136"/>
        <end position="159"/>
    </location>
</feature>
<dbReference type="PIRSF" id="PIRSF035875">
    <property type="entry name" value="RNase_BN"/>
    <property type="match status" value="1"/>
</dbReference>
<feature type="transmembrane region" description="Helical" evidence="6">
    <location>
        <begin position="212"/>
        <end position="232"/>
    </location>
</feature>
<evidence type="ECO:0000256" key="3">
    <source>
        <dbReference type="ARBA" id="ARBA00022692"/>
    </source>
</evidence>
<keyword evidence="4 6" id="KW-1133">Transmembrane helix</keyword>
<keyword evidence="8" id="KW-1185">Reference proteome</keyword>
<dbReference type="AlphaFoldDB" id="A0A0F5K240"/>
<dbReference type="InterPro" id="IPR017039">
    <property type="entry name" value="Virul_fac_BrkB"/>
</dbReference>
<evidence type="ECO:0000313" key="7">
    <source>
        <dbReference type="EMBL" id="KKB63954.1"/>
    </source>
</evidence>
<dbReference type="PANTHER" id="PTHR30213">
    <property type="entry name" value="INNER MEMBRANE PROTEIN YHJD"/>
    <property type="match status" value="1"/>
</dbReference>
<evidence type="ECO:0000256" key="2">
    <source>
        <dbReference type="ARBA" id="ARBA00022475"/>
    </source>
</evidence>
<dbReference type="PATRIC" id="fig|28092.6.peg.2242"/>
<feature type="transmembrane region" description="Helical" evidence="6">
    <location>
        <begin position="244"/>
        <end position="265"/>
    </location>
</feature>
<evidence type="ECO:0000256" key="1">
    <source>
        <dbReference type="ARBA" id="ARBA00004651"/>
    </source>
</evidence>
<sequence>MAIVTEPLRWWFEHRCASLSASIAFYSAFSLAPTLVLIIAIISFFYGAEAAQGRLVAEIKDYVGDQAATSIQAMISSAWNARVVAGTTVISVIVVAVGASATFASLTTALNDICPPLVTAGRGARATITKLIRTRLISFALVIGAGFLIVFMLVLDTVVKVAEAWVIGDASHAVMLADVVQRVLSFLILFGAFTAVLKLVPDALLEWRCATYGGFTSAFLFSAGKNVFSFYLAHAGTANSFGAAGSFAVVLMWLFYSAAVFLLGAEVMASAARRRGLLAPSMAPSALKKV</sequence>
<feature type="transmembrane region" description="Helical" evidence="6">
    <location>
        <begin position="179"/>
        <end position="200"/>
    </location>
</feature>
<dbReference type="PANTHER" id="PTHR30213:SF1">
    <property type="entry name" value="INNER MEMBRANE PROTEIN YHJD"/>
    <property type="match status" value="1"/>
</dbReference>
<accession>A0A0F5K240</accession>
<dbReference type="GO" id="GO:0005886">
    <property type="term" value="C:plasma membrane"/>
    <property type="evidence" value="ECO:0007669"/>
    <property type="project" value="UniProtKB-SubCell"/>
</dbReference>
<organism evidence="7 8">
    <name type="scientific">Robbsia andropogonis</name>
    <dbReference type="NCBI Taxonomy" id="28092"/>
    <lineage>
        <taxon>Bacteria</taxon>
        <taxon>Pseudomonadati</taxon>
        <taxon>Pseudomonadota</taxon>
        <taxon>Betaproteobacteria</taxon>
        <taxon>Burkholderiales</taxon>
        <taxon>Burkholderiaceae</taxon>
        <taxon>Robbsia</taxon>
    </lineage>
</organism>